<dbReference type="PANTHER" id="PTHR46386:SF13">
    <property type="entry name" value="RIKEN CDNA A630001G21 GENE"/>
    <property type="match status" value="1"/>
</dbReference>
<feature type="domain" description="HSR" evidence="1">
    <location>
        <begin position="1"/>
        <end position="111"/>
    </location>
</feature>
<dbReference type="AlphaFoldDB" id="A0A8C9ABF3"/>
<reference evidence="2" key="1">
    <citation type="submission" date="2025-08" db="UniProtKB">
        <authorList>
            <consortium name="Ensembl"/>
        </authorList>
    </citation>
    <scope>IDENTIFICATION</scope>
</reference>
<protein>
    <recommendedName>
        <fullName evidence="1">HSR domain-containing protein</fullName>
    </recommendedName>
</protein>
<dbReference type="PROSITE" id="PS51414">
    <property type="entry name" value="HSR"/>
    <property type="match status" value="1"/>
</dbReference>
<dbReference type="Proteomes" id="UP000694414">
    <property type="component" value="Unplaced"/>
</dbReference>
<sequence length="214" mass="24974">MLAVLQKKNTLYEVFFNHFKENKVKIASAITKLFPFLESLRDRSFITNKIYTDSHEACINLVPVQRVVYNVLCRLEERFDCSLLEVLFSRVNLKEYPELIEIHKSFENGNPFSPLSFGVQLYFSFIHWLSPSFNEKWSKNGFIYVERKLQRKEYQELQEVEANQMLNPHGKGGPRAGQLWDKGRFTLARDVRISHGRLPGCEVAWPRPLSQGCG</sequence>
<dbReference type="PANTHER" id="PTHR46386">
    <property type="entry name" value="NUCLEAR BODY PROTEIN SP140"/>
    <property type="match status" value="1"/>
</dbReference>
<keyword evidence="3" id="KW-1185">Reference proteome</keyword>
<reference evidence="2" key="2">
    <citation type="submission" date="2025-09" db="UniProtKB">
        <authorList>
            <consortium name="Ensembl"/>
        </authorList>
    </citation>
    <scope>IDENTIFICATION</scope>
</reference>
<organism evidence="2 3">
    <name type="scientific">Prolemur simus</name>
    <name type="common">Greater bamboo lemur</name>
    <name type="synonym">Hapalemur simus</name>
    <dbReference type="NCBI Taxonomy" id="1328070"/>
    <lineage>
        <taxon>Eukaryota</taxon>
        <taxon>Metazoa</taxon>
        <taxon>Chordata</taxon>
        <taxon>Craniata</taxon>
        <taxon>Vertebrata</taxon>
        <taxon>Euteleostomi</taxon>
        <taxon>Mammalia</taxon>
        <taxon>Eutheria</taxon>
        <taxon>Euarchontoglires</taxon>
        <taxon>Primates</taxon>
        <taxon>Strepsirrhini</taxon>
        <taxon>Lemuriformes</taxon>
        <taxon>Lemuridae</taxon>
        <taxon>Prolemur</taxon>
    </lineage>
</organism>
<evidence type="ECO:0000259" key="1">
    <source>
        <dbReference type="PROSITE" id="PS51414"/>
    </source>
</evidence>
<dbReference type="InterPro" id="IPR004865">
    <property type="entry name" value="HSR_dom"/>
</dbReference>
<evidence type="ECO:0000313" key="2">
    <source>
        <dbReference type="Ensembl" id="ENSPSMP00000026805.1"/>
    </source>
</evidence>
<dbReference type="Pfam" id="PF03172">
    <property type="entry name" value="HSR"/>
    <property type="match status" value="1"/>
</dbReference>
<accession>A0A8C9ABF3</accession>
<evidence type="ECO:0000313" key="3">
    <source>
        <dbReference type="Proteomes" id="UP000694414"/>
    </source>
</evidence>
<dbReference type="GO" id="GO:0005634">
    <property type="term" value="C:nucleus"/>
    <property type="evidence" value="ECO:0007669"/>
    <property type="project" value="InterPro"/>
</dbReference>
<name>A0A8C9ABF3_PROSS</name>
<dbReference type="InterPro" id="IPR043563">
    <property type="entry name" value="Sp110/Sp140/Sp140L-like"/>
</dbReference>
<proteinExistence type="predicted"/>
<dbReference type="GO" id="GO:0000981">
    <property type="term" value="F:DNA-binding transcription factor activity, RNA polymerase II-specific"/>
    <property type="evidence" value="ECO:0007669"/>
    <property type="project" value="TreeGrafter"/>
</dbReference>
<dbReference type="Ensembl" id="ENSPSMT00000031026.1">
    <property type="protein sequence ID" value="ENSPSMP00000026805.1"/>
    <property type="gene ID" value="ENSPSMG00000018781.1"/>
</dbReference>
<dbReference type="GeneTree" id="ENSGT00940000155124"/>